<dbReference type="OMA" id="WIRTSEL"/>
<evidence type="ECO:0008006" key="5">
    <source>
        <dbReference type="Google" id="ProtNLM"/>
    </source>
</evidence>
<dbReference type="Gene3D" id="2.60.40.3120">
    <property type="match status" value="1"/>
</dbReference>
<feature type="compositionally biased region" description="Basic and acidic residues" evidence="2">
    <location>
        <begin position="152"/>
        <end position="164"/>
    </location>
</feature>
<accession>A7SVW8</accession>
<proteinExistence type="predicted"/>
<dbReference type="PhylomeDB" id="A7SVW8"/>
<name>A7SVW8_NEMVE</name>
<feature type="region of interest" description="Disordered" evidence="2">
    <location>
        <begin position="219"/>
        <end position="259"/>
    </location>
</feature>
<dbReference type="EMBL" id="DS469847">
    <property type="protein sequence ID" value="EDO32134.1"/>
    <property type="molecule type" value="Genomic_DNA"/>
</dbReference>
<protein>
    <recommendedName>
        <fullName evidence="5">Cytosolic carboxypeptidase N-terminal domain-containing protein</fullName>
    </recommendedName>
</protein>
<dbReference type="SUPFAM" id="SSF53187">
    <property type="entry name" value="Zn-dependent exopeptidases"/>
    <property type="match status" value="1"/>
</dbReference>
<dbReference type="eggNOG" id="KOG3641">
    <property type="taxonomic scope" value="Eukaryota"/>
</dbReference>
<evidence type="ECO:0000256" key="2">
    <source>
        <dbReference type="SAM" id="MobiDB-lite"/>
    </source>
</evidence>
<dbReference type="Proteomes" id="UP000001593">
    <property type="component" value="Unassembled WGS sequence"/>
</dbReference>
<feature type="region of interest" description="Disordered" evidence="2">
    <location>
        <begin position="615"/>
        <end position="634"/>
    </location>
</feature>
<dbReference type="GO" id="GO:0015631">
    <property type="term" value="F:tubulin binding"/>
    <property type="evidence" value="ECO:0000318"/>
    <property type="project" value="GO_Central"/>
</dbReference>
<dbReference type="HOGENOM" id="CLU_412944_0_0_1"/>
<dbReference type="FunCoup" id="A7SVW8">
    <property type="interactions" value="157"/>
</dbReference>
<comment type="cofactor">
    <cofactor evidence="1">
        <name>Zn(2+)</name>
        <dbReference type="ChEBI" id="CHEBI:29105"/>
    </cofactor>
</comment>
<evidence type="ECO:0000313" key="4">
    <source>
        <dbReference type="Proteomes" id="UP000001593"/>
    </source>
</evidence>
<dbReference type="Gene3D" id="3.40.630.10">
    <property type="entry name" value="Zn peptidases"/>
    <property type="match status" value="1"/>
</dbReference>
<feature type="region of interest" description="Disordered" evidence="2">
    <location>
        <begin position="102"/>
        <end position="164"/>
    </location>
</feature>
<dbReference type="GO" id="GO:0015630">
    <property type="term" value="C:microtubule cytoskeleton"/>
    <property type="evidence" value="ECO:0000318"/>
    <property type="project" value="GO_Central"/>
</dbReference>
<organism evidence="3 4">
    <name type="scientific">Nematostella vectensis</name>
    <name type="common">Starlet sea anemone</name>
    <dbReference type="NCBI Taxonomy" id="45351"/>
    <lineage>
        <taxon>Eukaryota</taxon>
        <taxon>Metazoa</taxon>
        <taxon>Cnidaria</taxon>
        <taxon>Anthozoa</taxon>
        <taxon>Hexacorallia</taxon>
        <taxon>Actiniaria</taxon>
        <taxon>Edwardsiidae</taxon>
        <taxon>Nematostella</taxon>
    </lineage>
</organism>
<reference evidence="3 4" key="1">
    <citation type="journal article" date="2007" name="Science">
        <title>Sea anemone genome reveals ancestral eumetazoan gene repertoire and genomic organization.</title>
        <authorList>
            <person name="Putnam N.H."/>
            <person name="Srivastava M."/>
            <person name="Hellsten U."/>
            <person name="Dirks B."/>
            <person name="Chapman J."/>
            <person name="Salamov A."/>
            <person name="Terry A."/>
            <person name="Shapiro H."/>
            <person name="Lindquist E."/>
            <person name="Kapitonov V.V."/>
            <person name="Jurka J."/>
            <person name="Genikhovich G."/>
            <person name="Grigoriev I.V."/>
            <person name="Lucas S.M."/>
            <person name="Steele R.E."/>
            <person name="Finnerty J.R."/>
            <person name="Technau U."/>
            <person name="Martindale M.Q."/>
            <person name="Rokhsar D.S."/>
        </authorList>
    </citation>
    <scope>NUCLEOTIDE SEQUENCE [LARGE SCALE GENOMIC DNA]</scope>
    <source>
        <strain evidence="4">CH2 X CH6</strain>
    </source>
</reference>
<dbReference type="PANTHER" id="PTHR12756:SF11">
    <property type="entry name" value="CYTOSOLIC CARBOXYPEPTIDASE 1"/>
    <property type="match status" value="1"/>
</dbReference>
<feature type="compositionally biased region" description="Acidic residues" evidence="2">
    <location>
        <begin position="109"/>
        <end position="128"/>
    </location>
</feature>
<feature type="compositionally biased region" description="Polar residues" evidence="2">
    <location>
        <begin position="620"/>
        <end position="630"/>
    </location>
</feature>
<gene>
    <name evidence="3" type="ORF">NEMVEDRAFT_v1g247711</name>
</gene>
<evidence type="ECO:0000256" key="1">
    <source>
        <dbReference type="ARBA" id="ARBA00001947"/>
    </source>
</evidence>
<dbReference type="InParanoid" id="A7SVW8"/>
<dbReference type="GO" id="GO:0004181">
    <property type="term" value="F:metallocarboxypeptidase activity"/>
    <property type="evidence" value="ECO:0000318"/>
    <property type="project" value="GO_Central"/>
</dbReference>
<evidence type="ECO:0000313" key="3">
    <source>
        <dbReference type="EMBL" id="EDO32134.1"/>
    </source>
</evidence>
<dbReference type="InterPro" id="IPR050821">
    <property type="entry name" value="Cytosolic_carboxypeptidase"/>
</dbReference>
<sequence length="665" mass="74136">MFSDWQRTDHHNRQTGVRKAILGVLKSITMTKSGKKSFIQADGIKVLYSLSLECLESRELDSINNISSQILRRCFPKNKLPITTLSSPLAFPLLNLDSATLSSKGEQEQVGEESGEGESSDVESEEDVSGSNSQEDQEAESDSAARCGEGVAEEKAEERRPRPRNDLQMYEQFFPEQLEFQVRQVTTMVFRDIDRLIQAHKVVDRVVFDLDALIRQESTANSTGNQMNADKPATELRKGSNSSSSSTSDSDRMSSSDDGSKALRFESRFESGNLRKAIQVSNMEADVPYRFNIINCEKINSQFNFGMQPVLYSMQEAVVEGRPCWARTGANVCYYRNYFSRSQDLGGGQKSKTYFTATFTVTFPHADDVCYLAYHYPYTYSMLQEHLANIESSIDSDVYYRRSTLCHSLAGNACDVITITSNPRHRDAYTLDSFRSGRANCSCQSPYNRTIMGTTLLKKVYCDFHGHSRKKNVFMYGCSTLATIAAASPSSSADLEVAAPTPATPAPNIPASADPNETVEDVGYRTLPRVLHNIAPAFSLGSCSFVVEPSKESTARVVVWRELGVVRSYTMESTYSGCDQGPYKGYHLGTRELEEMGRFFCAGLLRIGRPYVRRDAPSRAPSSESNNDYGDSSEGWIRTSELFVPIASQPNDYGEDVTEESYARE</sequence>
<feature type="compositionally biased region" description="Polar residues" evidence="2">
    <location>
        <begin position="219"/>
        <end position="228"/>
    </location>
</feature>
<keyword evidence="4" id="KW-1185">Reference proteome</keyword>
<dbReference type="Pfam" id="PF25571">
    <property type="entry name" value="TPR_CCP1_N"/>
    <property type="match status" value="1"/>
</dbReference>
<dbReference type="GO" id="GO:0005737">
    <property type="term" value="C:cytoplasm"/>
    <property type="evidence" value="ECO:0000318"/>
    <property type="project" value="GO_Central"/>
</dbReference>
<feature type="region of interest" description="Disordered" evidence="2">
    <location>
        <begin position="496"/>
        <end position="515"/>
    </location>
</feature>
<dbReference type="PANTHER" id="PTHR12756">
    <property type="entry name" value="CYTOSOLIC CARBOXYPEPTIDASE"/>
    <property type="match status" value="1"/>
</dbReference>
<feature type="compositionally biased region" description="Basic and acidic residues" evidence="2">
    <location>
        <begin position="249"/>
        <end position="259"/>
    </location>
</feature>
<dbReference type="AlphaFoldDB" id="A7SVW8"/>